<dbReference type="EMBL" id="BQXS01000278">
    <property type="protein sequence ID" value="GKT28419.1"/>
    <property type="molecule type" value="Genomic_DNA"/>
</dbReference>
<feature type="transmembrane region" description="Helical" evidence="1">
    <location>
        <begin position="20"/>
        <end position="41"/>
    </location>
</feature>
<feature type="transmembrane region" description="Helical" evidence="1">
    <location>
        <begin position="177"/>
        <end position="198"/>
    </location>
</feature>
<proteinExistence type="predicted"/>
<feature type="transmembrane region" description="Helical" evidence="1">
    <location>
        <begin position="152"/>
        <end position="171"/>
    </location>
</feature>
<keyword evidence="1" id="KW-0812">Transmembrane</keyword>
<feature type="transmembrane region" description="Helical" evidence="1">
    <location>
        <begin position="243"/>
        <end position="264"/>
    </location>
</feature>
<keyword evidence="3" id="KW-1185">Reference proteome</keyword>
<accession>A0ABQ5K779</accession>
<evidence type="ECO:0000313" key="3">
    <source>
        <dbReference type="Proteomes" id="UP001057375"/>
    </source>
</evidence>
<feature type="transmembrane region" description="Helical" evidence="1">
    <location>
        <begin position="306"/>
        <end position="330"/>
    </location>
</feature>
<organism evidence="2 3">
    <name type="scientific">Aduncisulcus paluster</name>
    <dbReference type="NCBI Taxonomy" id="2918883"/>
    <lineage>
        <taxon>Eukaryota</taxon>
        <taxon>Metamonada</taxon>
        <taxon>Carpediemonas-like organisms</taxon>
        <taxon>Aduncisulcus</taxon>
    </lineage>
</organism>
<reference evidence="2" key="1">
    <citation type="submission" date="2022-03" db="EMBL/GenBank/DDBJ databases">
        <title>Draft genome sequence of Aduncisulcus paluster, a free-living microaerophilic Fornicata.</title>
        <authorList>
            <person name="Yuyama I."/>
            <person name="Kume K."/>
            <person name="Tamura T."/>
            <person name="Inagaki Y."/>
            <person name="Hashimoto T."/>
        </authorList>
    </citation>
    <scope>NUCLEOTIDE SEQUENCE</scope>
    <source>
        <strain evidence="2">NY0171</strain>
    </source>
</reference>
<feature type="transmembrane region" description="Helical" evidence="1">
    <location>
        <begin position="342"/>
        <end position="362"/>
    </location>
</feature>
<keyword evidence="1" id="KW-1133">Transmembrane helix</keyword>
<feature type="transmembrane region" description="Helical" evidence="1">
    <location>
        <begin position="401"/>
        <end position="422"/>
    </location>
</feature>
<evidence type="ECO:0000313" key="2">
    <source>
        <dbReference type="EMBL" id="GKT28419.1"/>
    </source>
</evidence>
<feature type="transmembrane region" description="Helical" evidence="1">
    <location>
        <begin position="374"/>
        <end position="394"/>
    </location>
</feature>
<comment type="caution">
    <text evidence="2">The sequence shown here is derived from an EMBL/GenBank/DDBJ whole genome shotgun (WGS) entry which is preliminary data.</text>
</comment>
<feature type="transmembrane region" description="Helical" evidence="1">
    <location>
        <begin position="62"/>
        <end position="85"/>
    </location>
</feature>
<name>A0ABQ5K779_9EUKA</name>
<feature type="transmembrane region" description="Helical" evidence="1">
    <location>
        <begin position="125"/>
        <end position="145"/>
    </location>
</feature>
<keyword evidence="1" id="KW-0472">Membrane</keyword>
<feature type="transmembrane region" description="Helical" evidence="1">
    <location>
        <begin position="271"/>
        <end position="294"/>
    </location>
</feature>
<sequence length="437" mass="49261">MTLYKTGLTLLESGEEYHRLCVWGLIIGILVGIIFLCHCACSKWHGLAAFVAGFLGGCSSLAGFYLNVWCFTLPIILIILLFIIVHGEDFGGFFSEPVREPEMNDIFEWRGLEYNMADRDVKSPFVYLCINAEGLGLMLLIWGYLEDNVACVIFGMLPILVALSICLFLLFSRGKKTIQFVSMMVQAIALCVCLYFWLYGHCNRCILTTVIMICIDTFINMVVGTVFMSKTTSHDLASIGSPLFMSLFTLLEALFVVSTIALWITKADWKLSLISTILALFFTFFEVISVKGFFVDKVFVDVFGEAFFKGIATSIFAFLWIPMLVLPIFYDFVLSESYSLHVWCWASGCLAIISLVLMLSGWKLYGYKHLRETLWMDLLVGFASTSLVAGLWLCHNQALRISMVVLGEFCLIVFVVSTLFIYSKEDFEDELPALGFL</sequence>
<dbReference type="Proteomes" id="UP001057375">
    <property type="component" value="Unassembled WGS sequence"/>
</dbReference>
<feature type="non-terminal residue" evidence="2">
    <location>
        <position position="437"/>
    </location>
</feature>
<evidence type="ECO:0000256" key="1">
    <source>
        <dbReference type="SAM" id="Phobius"/>
    </source>
</evidence>
<protein>
    <submittedName>
        <fullName evidence="2">Uncharacterized protein</fullName>
    </submittedName>
</protein>
<feature type="transmembrane region" description="Helical" evidence="1">
    <location>
        <begin position="205"/>
        <end position="223"/>
    </location>
</feature>
<gene>
    <name evidence="2" type="ORF">ADUPG1_000637</name>
</gene>